<keyword evidence="2" id="KW-1185">Reference proteome</keyword>
<sequence length="222" mass="25655">MAEEVKLYGTWASPFSRRIELALKLKSVPYEYFEEDLSNKSPELLKYNPVHKKVPVLVHKGKPIAESQVILEYIDETWKNNPILPQDPYQRATARFWAKFIDEKILTTGSKVKFLAGKEREDVIEEFVQQLKFLEGELSGKDFFGGDSIGFVDIVANIIAFWVPVTQEVLGFEAFTQEKYPVLFNWIEKIQEIDVVKECRPPRDKHLAYIKARIEGLKSASK</sequence>
<reference evidence="1 2" key="1">
    <citation type="journal article" date="2023" name="Science">
        <title>Complex scaffold remodeling in plant triterpene biosynthesis.</title>
        <authorList>
            <person name="De La Pena R."/>
            <person name="Hodgson H."/>
            <person name="Liu J.C."/>
            <person name="Stephenson M.J."/>
            <person name="Martin A.C."/>
            <person name="Owen C."/>
            <person name="Harkess A."/>
            <person name="Leebens-Mack J."/>
            <person name="Jimenez L.E."/>
            <person name="Osbourn A."/>
            <person name="Sattely E.S."/>
        </authorList>
    </citation>
    <scope>NUCLEOTIDE SEQUENCE [LARGE SCALE GENOMIC DNA]</scope>
    <source>
        <strain evidence="2">cv. JPN11</strain>
        <tissue evidence="1">Leaf</tissue>
    </source>
</reference>
<gene>
    <name evidence="1" type="ORF">OWV82_004529</name>
</gene>
<dbReference type="Proteomes" id="UP001164539">
    <property type="component" value="Chromosome 2"/>
</dbReference>
<evidence type="ECO:0000313" key="2">
    <source>
        <dbReference type="Proteomes" id="UP001164539"/>
    </source>
</evidence>
<proteinExistence type="predicted"/>
<accession>A0ACC1YSV4</accession>
<name>A0ACC1YSV4_MELAZ</name>
<organism evidence="1 2">
    <name type="scientific">Melia azedarach</name>
    <name type="common">Chinaberry tree</name>
    <dbReference type="NCBI Taxonomy" id="155640"/>
    <lineage>
        <taxon>Eukaryota</taxon>
        <taxon>Viridiplantae</taxon>
        <taxon>Streptophyta</taxon>
        <taxon>Embryophyta</taxon>
        <taxon>Tracheophyta</taxon>
        <taxon>Spermatophyta</taxon>
        <taxon>Magnoliopsida</taxon>
        <taxon>eudicotyledons</taxon>
        <taxon>Gunneridae</taxon>
        <taxon>Pentapetalae</taxon>
        <taxon>rosids</taxon>
        <taxon>malvids</taxon>
        <taxon>Sapindales</taxon>
        <taxon>Meliaceae</taxon>
        <taxon>Melia</taxon>
    </lineage>
</organism>
<comment type="caution">
    <text evidence="1">The sequence shown here is derived from an EMBL/GenBank/DDBJ whole genome shotgun (WGS) entry which is preliminary data.</text>
</comment>
<protein>
    <submittedName>
        <fullName evidence="1">Glutathione s-transferase</fullName>
    </submittedName>
</protein>
<evidence type="ECO:0000313" key="1">
    <source>
        <dbReference type="EMBL" id="KAJ4725700.1"/>
    </source>
</evidence>
<dbReference type="EMBL" id="CM051395">
    <property type="protein sequence ID" value="KAJ4725700.1"/>
    <property type="molecule type" value="Genomic_DNA"/>
</dbReference>